<feature type="domain" description="Ubiquitin-like" evidence="7">
    <location>
        <begin position="40"/>
        <end position="73"/>
    </location>
</feature>
<proteinExistence type="inferred from homology"/>
<reference evidence="8" key="1">
    <citation type="journal article" date="2018" name="Nat. Plants">
        <title>Whole-genome landscape of Medicago truncatula symbiotic genes.</title>
        <authorList>
            <person name="Pecrix Y."/>
            <person name="Gamas P."/>
            <person name="Carrere S."/>
        </authorList>
    </citation>
    <scope>NUCLEOTIDE SEQUENCE</scope>
    <source>
        <tissue evidence="8">Leaves</tissue>
    </source>
</reference>
<keyword evidence="6" id="KW-0539">Nucleus</keyword>
<dbReference type="SUPFAM" id="SSF54236">
    <property type="entry name" value="Ubiquitin-like"/>
    <property type="match status" value="2"/>
</dbReference>
<keyword evidence="4" id="KW-0963">Cytoplasm</keyword>
<keyword evidence="5" id="KW-1017">Isopeptide bond</keyword>
<accession>A0A396GMC8</accession>
<protein>
    <submittedName>
        <fullName evidence="8">Putative ubiquitin</fullName>
    </submittedName>
</protein>
<evidence type="ECO:0000256" key="1">
    <source>
        <dbReference type="ARBA" id="ARBA00004123"/>
    </source>
</evidence>
<dbReference type="PANTHER" id="PTHR10666">
    <property type="entry name" value="UBIQUITIN"/>
    <property type="match status" value="1"/>
</dbReference>
<dbReference type="Pfam" id="PF00240">
    <property type="entry name" value="ubiquitin"/>
    <property type="match status" value="2"/>
</dbReference>
<evidence type="ECO:0000256" key="2">
    <source>
        <dbReference type="ARBA" id="ARBA00004496"/>
    </source>
</evidence>
<dbReference type="PRINTS" id="PR00348">
    <property type="entry name" value="UBIQUITIN"/>
</dbReference>
<dbReference type="InterPro" id="IPR000626">
    <property type="entry name" value="Ubiquitin-like_dom"/>
</dbReference>
<dbReference type="Gramene" id="rna48601">
    <property type="protein sequence ID" value="RHN42190.1"/>
    <property type="gene ID" value="gene48601"/>
</dbReference>
<dbReference type="SMART" id="SM00213">
    <property type="entry name" value="UBQ"/>
    <property type="match status" value="2"/>
</dbReference>
<comment type="similarity">
    <text evidence="3">Belongs to the ubiquitin family.</text>
</comment>
<comment type="caution">
    <text evidence="8">The sequence shown here is derived from an EMBL/GenBank/DDBJ whole genome shotgun (WGS) entry which is preliminary data.</text>
</comment>
<dbReference type="FunFam" id="3.10.20.90:FF:000016">
    <property type="entry name" value="Polyubiquitin 3"/>
    <property type="match status" value="1"/>
</dbReference>
<dbReference type="InterPro" id="IPR050158">
    <property type="entry name" value="Ubiquitin_ubiquitin-like"/>
</dbReference>
<dbReference type="InterPro" id="IPR029071">
    <property type="entry name" value="Ubiquitin-like_domsf"/>
</dbReference>
<name>A0A396GMC8_MEDTR</name>
<evidence type="ECO:0000256" key="5">
    <source>
        <dbReference type="ARBA" id="ARBA00022499"/>
    </source>
</evidence>
<dbReference type="InterPro" id="IPR019954">
    <property type="entry name" value="Ubiquitin_CS"/>
</dbReference>
<sequence length="166" mass="18653">MNIKDPFDIVPCPCLYLLIDPCRCTFLDLLFMSSGFCLNIIFAGKQLEDGRTLADYNIQKESTLHLVLCLRGGMQIFVKTLTGKTTTLEVESSDTIDNVKAKIQDKEGIPLDQQRLIFAGKQLEDGRTLADYNIQKESTLHLVLRLRGGMQIFIKTLTGKTIPLEV</sequence>
<dbReference type="GO" id="GO:0005737">
    <property type="term" value="C:cytoplasm"/>
    <property type="evidence" value="ECO:0007669"/>
    <property type="project" value="UniProtKB-SubCell"/>
</dbReference>
<evidence type="ECO:0000259" key="7">
    <source>
        <dbReference type="PROSITE" id="PS50053"/>
    </source>
</evidence>
<evidence type="ECO:0000256" key="6">
    <source>
        <dbReference type="ARBA" id="ARBA00023242"/>
    </source>
</evidence>
<evidence type="ECO:0000256" key="4">
    <source>
        <dbReference type="ARBA" id="ARBA00022490"/>
    </source>
</evidence>
<dbReference type="Proteomes" id="UP000265566">
    <property type="component" value="Chromosome 8"/>
</dbReference>
<feature type="domain" description="Ubiquitin-like" evidence="7">
    <location>
        <begin position="74"/>
        <end position="149"/>
    </location>
</feature>
<comment type="subcellular location">
    <subcellularLocation>
        <location evidence="2">Cytoplasm</location>
    </subcellularLocation>
    <subcellularLocation>
        <location evidence="1">Nucleus</location>
    </subcellularLocation>
</comment>
<gene>
    <name evidence="8" type="ORF">MtrunA17_Chr8g0374171</name>
</gene>
<dbReference type="PROSITE" id="PS50053">
    <property type="entry name" value="UBIQUITIN_2"/>
    <property type="match status" value="2"/>
</dbReference>
<dbReference type="AlphaFoldDB" id="A0A396GMC8"/>
<organism evidence="8">
    <name type="scientific">Medicago truncatula</name>
    <name type="common">Barrel medic</name>
    <name type="synonym">Medicago tribuloides</name>
    <dbReference type="NCBI Taxonomy" id="3880"/>
    <lineage>
        <taxon>Eukaryota</taxon>
        <taxon>Viridiplantae</taxon>
        <taxon>Streptophyta</taxon>
        <taxon>Embryophyta</taxon>
        <taxon>Tracheophyta</taxon>
        <taxon>Spermatophyta</taxon>
        <taxon>Magnoliopsida</taxon>
        <taxon>eudicotyledons</taxon>
        <taxon>Gunneridae</taxon>
        <taxon>Pentapetalae</taxon>
        <taxon>rosids</taxon>
        <taxon>fabids</taxon>
        <taxon>Fabales</taxon>
        <taxon>Fabaceae</taxon>
        <taxon>Papilionoideae</taxon>
        <taxon>50 kb inversion clade</taxon>
        <taxon>NPAAA clade</taxon>
        <taxon>Hologalegina</taxon>
        <taxon>IRL clade</taxon>
        <taxon>Trifolieae</taxon>
        <taxon>Medicago</taxon>
    </lineage>
</organism>
<evidence type="ECO:0000313" key="8">
    <source>
        <dbReference type="EMBL" id="RHN42190.1"/>
    </source>
</evidence>
<dbReference type="GO" id="GO:0003729">
    <property type="term" value="F:mRNA binding"/>
    <property type="evidence" value="ECO:0007669"/>
    <property type="project" value="UniProtKB-ARBA"/>
</dbReference>
<dbReference type="GO" id="GO:0005634">
    <property type="term" value="C:nucleus"/>
    <property type="evidence" value="ECO:0007669"/>
    <property type="project" value="UniProtKB-SubCell"/>
</dbReference>
<dbReference type="PROSITE" id="PS00299">
    <property type="entry name" value="UBIQUITIN_1"/>
    <property type="match status" value="1"/>
</dbReference>
<dbReference type="InterPro" id="IPR019956">
    <property type="entry name" value="Ubiquitin_dom"/>
</dbReference>
<evidence type="ECO:0000256" key="3">
    <source>
        <dbReference type="ARBA" id="ARBA00008430"/>
    </source>
</evidence>
<dbReference type="Gene3D" id="3.10.20.90">
    <property type="entry name" value="Phosphatidylinositol 3-kinase Catalytic Subunit, Chain A, domain 1"/>
    <property type="match status" value="3"/>
</dbReference>
<dbReference type="EMBL" id="PSQE01000008">
    <property type="protein sequence ID" value="RHN42190.1"/>
    <property type="molecule type" value="Genomic_DNA"/>
</dbReference>